<evidence type="ECO:0000313" key="5">
    <source>
        <dbReference type="EMBL" id="ETO26806.1"/>
    </source>
</evidence>
<keyword evidence="6" id="KW-1185">Reference proteome</keyword>
<feature type="transmembrane region" description="Helical" evidence="4">
    <location>
        <begin position="126"/>
        <end position="145"/>
    </location>
</feature>
<protein>
    <submittedName>
        <fullName evidence="5">Will die slowly protein</fullName>
    </submittedName>
</protein>
<keyword evidence="4" id="KW-1133">Transmembrane helix</keyword>
<dbReference type="Pfam" id="PF00400">
    <property type="entry name" value="WD40"/>
    <property type="match status" value="1"/>
</dbReference>
<comment type="caution">
    <text evidence="5">The sequence shown here is derived from an EMBL/GenBank/DDBJ whole genome shotgun (WGS) entry which is preliminary data.</text>
</comment>
<dbReference type="Proteomes" id="UP000023152">
    <property type="component" value="Unassembled WGS sequence"/>
</dbReference>
<dbReference type="SUPFAM" id="SSF50978">
    <property type="entry name" value="WD40 repeat-like"/>
    <property type="match status" value="1"/>
</dbReference>
<dbReference type="GO" id="GO:1990234">
    <property type="term" value="C:transferase complex"/>
    <property type="evidence" value="ECO:0007669"/>
    <property type="project" value="UniProtKB-ARBA"/>
</dbReference>
<dbReference type="PROSITE" id="PS50294">
    <property type="entry name" value="WD_REPEATS_REGION"/>
    <property type="match status" value="1"/>
</dbReference>
<evidence type="ECO:0000313" key="6">
    <source>
        <dbReference type="Proteomes" id="UP000023152"/>
    </source>
</evidence>
<dbReference type="InterPro" id="IPR015943">
    <property type="entry name" value="WD40/YVTN_repeat-like_dom_sf"/>
</dbReference>
<evidence type="ECO:0000256" key="2">
    <source>
        <dbReference type="ARBA" id="ARBA00022737"/>
    </source>
</evidence>
<organism evidence="5 6">
    <name type="scientific">Reticulomyxa filosa</name>
    <dbReference type="NCBI Taxonomy" id="46433"/>
    <lineage>
        <taxon>Eukaryota</taxon>
        <taxon>Sar</taxon>
        <taxon>Rhizaria</taxon>
        <taxon>Retaria</taxon>
        <taxon>Foraminifera</taxon>
        <taxon>Monothalamids</taxon>
        <taxon>Reticulomyxidae</taxon>
        <taxon>Reticulomyxa</taxon>
    </lineage>
</organism>
<evidence type="ECO:0000256" key="1">
    <source>
        <dbReference type="ARBA" id="ARBA00022574"/>
    </source>
</evidence>
<dbReference type="PANTHER" id="PTHR22847">
    <property type="entry name" value="WD40 REPEAT PROTEIN"/>
    <property type="match status" value="1"/>
</dbReference>
<evidence type="ECO:0000256" key="3">
    <source>
        <dbReference type="PROSITE-ProRule" id="PRU00221"/>
    </source>
</evidence>
<keyword evidence="2" id="KW-0677">Repeat</keyword>
<proteinExistence type="predicted"/>
<evidence type="ECO:0000256" key="4">
    <source>
        <dbReference type="SAM" id="Phobius"/>
    </source>
</evidence>
<dbReference type="SMART" id="SM00320">
    <property type="entry name" value="WD40"/>
    <property type="match status" value="1"/>
</dbReference>
<name>X6NLE6_RETFI</name>
<dbReference type="PANTHER" id="PTHR22847:SF637">
    <property type="entry name" value="WD REPEAT DOMAIN 5B"/>
    <property type="match status" value="1"/>
</dbReference>
<reference evidence="5 6" key="1">
    <citation type="journal article" date="2013" name="Curr. Biol.">
        <title>The Genome of the Foraminiferan Reticulomyxa filosa.</title>
        <authorList>
            <person name="Glockner G."/>
            <person name="Hulsmann N."/>
            <person name="Schleicher M."/>
            <person name="Noegel A.A."/>
            <person name="Eichinger L."/>
            <person name="Gallinger C."/>
            <person name="Pawlowski J."/>
            <person name="Sierra R."/>
            <person name="Euteneuer U."/>
            <person name="Pillet L."/>
            <person name="Moustafa A."/>
            <person name="Platzer M."/>
            <person name="Groth M."/>
            <person name="Szafranski K."/>
            <person name="Schliwa M."/>
        </authorList>
    </citation>
    <scope>NUCLEOTIDE SEQUENCE [LARGE SCALE GENOMIC DNA]</scope>
</reference>
<feature type="repeat" description="WD" evidence="3">
    <location>
        <begin position="27"/>
        <end position="77"/>
    </location>
</feature>
<accession>X6NLE6</accession>
<dbReference type="Gene3D" id="2.130.10.10">
    <property type="entry name" value="YVTN repeat-like/Quinoprotein amine dehydrogenase"/>
    <property type="match status" value="1"/>
</dbReference>
<dbReference type="InterPro" id="IPR001680">
    <property type="entry name" value="WD40_rpt"/>
</dbReference>
<dbReference type="InterPro" id="IPR019775">
    <property type="entry name" value="WD40_repeat_CS"/>
</dbReference>
<dbReference type="PROSITE" id="PS50082">
    <property type="entry name" value="WD_REPEATS_2"/>
    <property type="match status" value="1"/>
</dbReference>
<keyword evidence="4" id="KW-0472">Membrane</keyword>
<keyword evidence="4" id="KW-0812">Transmembrane</keyword>
<sequence length="241" mass="28788">MYSKDIKKEFGVIRLWDIRSDRQIRMFKGHTDYVNAVEYSPFVVNNKIGDCSNIVCSGSYDNTIRFWDIRSNKNELYVIKGNNEECDGISCLKFLQLKKNEKKKKRNNDIDYILLADLILNELNEINFFIVQYTLFVSVISFFSIKKIKMKVMQIRLQFKSNIRLKKDNPFFDNLFLIINLFIYTFFYFWLDDSTMKHNKTDLLNQDIIEKYGNDSSNAFDLLSTFTLFDDTYFKQKYLSD</sequence>
<keyword evidence="1 3" id="KW-0853">WD repeat</keyword>
<dbReference type="PROSITE" id="PS00678">
    <property type="entry name" value="WD_REPEATS_1"/>
    <property type="match status" value="1"/>
</dbReference>
<feature type="transmembrane region" description="Helical" evidence="4">
    <location>
        <begin position="171"/>
        <end position="191"/>
    </location>
</feature>
<dbReference type="AlphaFoldDB" id="X6NLE6"/>
<dbReference type="InterPro" id="IPR036322">
    <property type="entry name" value="WD40_repeat_dom_sf"/>
</dbReference>
<gene>
    <name evidence="5" type="ORF">RFI_10329</name>
</gene>
<dbReference type="EMBL" id="ASPP01007626">
    <property type="protein sequence ID" value="ETO26806.1"/>
    <property type="molecule type" value="Genomic_DNA"/>
</dbReference>